<dbReference type="InterPro" id="IPR039426">
    <property type="entry name" value="TonB-dep_rcpt-like"/>
</dbReference>
<feature type="domain" description="TonB-dependent receptor-like beta-barrel" evidence="11">
    <location>
        <begin position="353"/>
        <end position="823"/>
    </location>
</feature>
<dbReference type="PANTHER" id="PTHR47234">
    <property type="match status" value="1"/>
</dbReference>
<keyword evidence="13" id="KW-0675">Receptor</keyword>
<evidence type="ECO:0000259" key="12">
    <source>
        <dbReference type="Pfam" id="PF07715"/>
    </source>
</evidence>
<keyword evidence="7 8" id="KW-0998">Cell outer membrane</keyword>
<evidence type="ECO:0000256" key="4">
    <source>
        <dbReference type="ARBA" id="ARBA00022692"/>
    </source>
</evidence>
<keyword evidence="10" id="KW-0732">Signal</keyword>
<dbReference type="InterPro" id="IPR036942">
    <property type="entry name" value="Beta-barrel_TonB_sf"/>
</dbReference>
<sequence length="862" mass="94595">MNKKHFSLSFCALGVALSLTPQAYAVDENVERIEVTGSRIKRTDIAGPSPVQSINKDDIANFGFDNLQQLLERMPAVGAGTFSTRGNSQDSTANGGAAVSLRGLGADATLVLINGRRVSISAFAEDATNSFVDINSIPVSAIERVDILKDGASAIYGSDAVAGVVNIILKKDIDGLQVNLGYGEENGTDYNEETASIVWGNTSDKGNASIILDYFKNDALTADQLGRFGTANQTPYGGEDFRSSRGFPGYFYVNDVKTIDPNCPADSATSSGSCLFDYGPYNLSIPASERIGAIGQFEYHLSEDLTAFLEVAVQHNTSEAGGAATPLDEKAGLTVPGTHPNNPWAQDIKIGRFRTVDAGPRRWDIESDSLRAVLGLRGHINEWEWEVSAQKGRSKSVQTGDQTQGWIRVDYLQREIDAGRYNPFGGTINPQEVINDITTNLTRLGKSNLTSYDAHITGSAFEFAGREVMMAAGAEYRKEDVSDIPDIQFQKGLIFGTEAVMAVGGRSQYAGYLEFSVPLTDTFELQLAGRYDHYSDFGSTTNPKIAFKWGISDDLSARGSWSTGFRAPSLAQVGLGPSEKSIFFEDTYRCSADNADCGVLDYNVLFAGSDYSGGEPLKPEESETWNVGMIWAPSQQFDIGFDIWSITQDGKIDAESLGDIYQANCNDQNSQTCVRLQPLAGQRLGTLDVIHTSLKNLSSQEVQGLDISTHYGLEMDNYGDLKFGLEWNYMHNFEKDGLDYTGEYRYPQYRWLATSNWSMDRFTANLNLSYIGEFEDTPDINFDGSLDFEQNQSRIVKSQILVDVQGSYMLTDSLKWTVGINNLLDETPPFAIGDADSDLYGYVLATHNPRGRYIYTKLSFQF</sequence>
<evidence type="ECO:0000256" key="2">
    <source>
        <dbReference type="ARBA" id="ARBA00022448"/>
    </source>
</evidence>
<dbReference type="PANTHER" id="PTHR47234:SF2">
    <property type="entry name" value="TONB-DEPENDENT RECEPTOR"/>
    <property type="match status" value="1"/>
</dbReference>
<dbReference type="AlphaFoldDB" id="A0A3A6U866"/>
<accession>A0A3A6U866</accession>
<dbReference type="Gene3D" id="2.170.130.10">
    <property type="entry name" value="TonB-dependent receptor, plug domain"/>
    <property type="match status" value="1"/>
</dbReference>
<evidence type="ECO:0000256" key="9">
    <source>
        <dbReference type="RuleBase" id="RU003357"/>
    </source>
</evidence>
<feature type="chain" id="PRO_5017236818" evidence="10">
    <location>
        <begin position="26"/>
        <end position="862"/>
    </location>
</feature>
<gene>
    <name evidence="13" type="ORF">D5R81_06940</name>
</gene>
<comment type="similarity">
    <text evidence="8 9">Belongs to the TonB-dependent receptor family.</text>
</comment>
<keyword evidence="3 8" id="KW-1134">Transmembrane beta strand</keyword>
<evidence type="ECO:0000256" key="3">
    <source>
        <dbReference type="ARBA" id="ARBA00022452"/>
    </source>
</evidence>
<reference evidence="13 14" key="1">
    <citation type="submission" date="2018-09" db="EMBL/GenBank/DDBJ databases">
        <title>Phylogeny of the Shewanellaceae, and recommendation for two new genera, Pseudoshewanella and Parashewanella.</title>
        <authorList>
            <person name="Wang G."/>
        </authorList>
    </citation>
    <scope>NUCLEOTIDE SEQUENCE [LARGE SCALE GENOMIC DNA]</scope>
    <source>
        <strain evidence="13 14">KCTC 22492</strain>
    </source>
</reference>
<dbReference type="Pfam" id="PF07715">
    <property type="entry name" value="Plug"/>
    <property type="match status" value="1"/>
</dbReference>
<dbReference type="InterPro" id="IPR000531">
    <property type="entry name" value="Beta-barrel_TonB"/>
</dbReference>
<keyword evidence="5 9" id="KW-0798">TonB box</keyword>
<evidence type="ECO:0000256" key="1">
    <source>
        <dbReference type="ARBA" id="ARBA00004571"/>
    </source>
</evidence>
<evidence type="ECO:0000256" key="7">
    <source>
        <dbReference type="ARBA" id="ARBA00023237"/>
    </source>
</evidence>
<proteinExistence type="inferred from homology"/>
<keyword evidence="14" id="KW-1185">Reference proteome</keyword>
<dbReference type="RefSeq" id="WP_121852932.1">
    <property type="nucleotide sequence ID" value="NZ_CP037952.1"/>
</dbReference>
<evidence type="ECO:0000259" key="11">
    <source>
        <dbReference type="Pfam" id="PF00593"/>
    </source>
</evidence>
<evidence type="ECO:0000256" key="6">
    <source>
        <dbReference type="ARBA" id="ARBA00023136"/>
    </source>
</evidence>
<comment type="subcellular location">
    <subcellularLocation>
        <location evidence="1 8">Cell outer membrane</location>
        <topology evidence="1 8">Multi-pass membrane protein</topology>
    </subcellularLocation>
</comment>
<dbReference type="OrthoDB" id="176248at2"/>
<evidence type="ECO:0000256" key="5">
    <source>
        <dbReference type="ARBA" id="ARBA00023077"/>
    </source>
</evidence>
<organism evidence="13 14">
    <name type="scientific">Parashewanella spongiae</name>
    <dbReference type="NCBI Taxonomy" id="342950"/>
    <lineage>
        <taxon>Bacteria</taxon>
        <taxon>Pseudomonadati</taxon>
        <taxon>Pseudomonadota</taxon>
        <taxon>Gammaproteobacteria</taxon>
        <taxon>Alteromonadales</taxon>
        <taxon>Shewanellaceae</taxon>
        <taxon>Parashewanella</taxon>
    </lineage>
</organism>
<feature type="signal peptide" evidence="10">
    <location>
        <begin position="1"/>
        <end position="25"/>
    </location>
</feature>
<dbReference type="SUPFAM" id="SSF56935">
    <property type="entry name" value="Porins"/>
    <property type="match status" value="1"/>
</dbReference>
<name>A0A3A6U866_9GAMM</name>
<evidence type="ECO:0000313" key="14">
    <source>
        <dbReference type="Proteomes" id="UP000273022"/>
    </source>
</evidence>
<evidence type="ECO:0000256" key="8">
    <source>
        <dbReference type="PROSITE-ProRule" id="PRU01360"/>
    </source>
</evidence>
<dbReference type="EMBL" id="QYYH01000032">
    <property type="protein sequence ID" value="RJY18108.1"/>
    <property type="molecule type" value="Genomic_DNA"/>
</dbReference>
<keyword evidence="6 8" id="KW-0472">Membrane</keyword>
<dbReference type="CDD" id="cd01347">
    <property type="entry name" value="ligand_gated_channel"/>
    <property type="match status" value="1"/>
</dbReference>
<keyword evidence="2 8" id="KW-0813">Transport</keyword>
<dbReference type="GO" id="GO:0009279">
    <property type="term" value="C:cell outer membrane"/>
    <property type="evidence" value="ECO:0007669"/>
    <property type="project" value="UniProtKB-SubCell"/>
</dbReference>
<dbReference type="Proteomes" id="UP000273022">
    <property type="component" value="Unassembled WGS sequence"/>
</dbReference>
<feature type="domain" description="TonB-dependent receptor plug" evidence="12">
    <location>
        <begin position="48"/>
        <end position="164"/>
    </location>
</feature>
<dbReference type="InterPro" id="IPR012910">
    <property type="entry name" value="Plug_dom"/>
</dbReference>
<evidence type="ECO:0000313" key="13">
    <source>
        <dbReference type="EMBL" id="RJY18108.1"/>
    </source>
</evidence>
<dbReference type="Gene3D" id="2.40.170.20">
    <property type="entry name" value="TonB-dependent receptor, beta-barrel domain"/>
    <property type="match status" value="1"/>
</dbReference>
<dbReference type="InterPro" id="IPR037066">
    <property type="entry name" value="Plug_dom_sf"/>
</dbReference>
<keyword evidence="4 8" id="KW-0812">Transmembrane</keyword>
<dbReference type="PROSITE" id="PS52016">
    <property type="entry name" value="TONB_DEPENDENT_REC_3"/>
    <property type="match status" value="1"/>
</dbReference>
<comment type="caution">
    <text evidence="13">The sequence shown here is derived from an EMBL/GenBank/DDBJ whole genome shotgun (WGS) entry which is preliminary data.</text>
</comment>
<evidence type="ECO:0000256" key="10">
    <source>
        <dbReference type="SAM" id="SignalP"/>
    </source>
</evidence>
<dbReference type="Pfam" id="PF00593">
    <property type="entry name" value="TonB_dep_Rec_b-barrel"/>
    <property type="match status" value="1"/>
</dbReference>
<protein>
    <submittedName>
        <fullName evidence="13">TonB-dependent receptor</fullName>
    </submittedName>
</protein>